<evidence type="ECO:0000313" key="1">
    <source>
        <dbReference type="EMBL" id="KRZ98316.1"/>
    </source>
</evidence>
<gene>
    <name evidence="1" type="ORF">AC631_05924</name>
</gene>
<accession>A0A0V1PPY9</accession>
<dbReference type="AlphaFoldDB" id="A0A0V1PPY9"/>
<protein>
    <submittedName>
        <fullName evidence="1">Uncharacterized protein</fullName>
    </submittedName>
</protein>
<organism evidence="1 2">
    <name type="scientific">Debaryomyces fabryi</name>
    <dbReference type="NCBI Taxonomy" id="58627"/>
    <lineage>
        <taxon>Eukaryota</taxon>
        <taxon>Fungi</taxon>
        <taxon>Dikarya</taxon>
        <taxon>Ascomycota</taxon>
        <taxon>Saccharomycotina</taxon>
        <taxon>Pichiomycetes</taxon>
        <taxon>Debaryomycetaceae</taxon>
        <taxon>Debaryomyces</taxon>
    </lineage>
</organism>
<sequence>MSNILRERTKKRTATNQGFQDLFDEEKREYEANNTIDSKLEIIKTKSHPSVLITPLNNIDDASLNNTYVTGMIEDIVMNGNNYTQMMFLVLNIIF</sequence>
<dbReference type="EMBL" id="LMYN01000344">
    <property type="protein sequence ID" value="KRZ98316.1"/>
    <property type="molecule type" value="Genomic_DNA"/>
</dbReference>
<comment type="caution">
    <text evidence="1">The sequence shown here is derived from an EMBL/GenBank/DDBJ whole genome shotgun (WGS) entry which is preliminary data.</text>
</comment>
<reference evidence="1 2" key="1">
    <citation type="submission" date="2015-11" db="EMBL/GenBank/DDBJ databases">
        <title>The genome of Debaryomyces fabryi.</title>
        <authorList>
            <person name="Tafer H."/>
            <person name="Lopandic K."/>
        </authorList>
    </citation>
    <scope>NUCLEOTIDE SEQUENCE [LARGE SCALE GENOMIC DNA]</scope>
    <source>
        <strain evidence="1 2">CBS 789</strain>
    </source>
</reference>
<dbReference type="RefSeq" id="XP_015464419.1">
    <property type="nucleotide sequence ID" value="XM_015614753.1"/>
</dbReference>
<name>A0A0V1PPY9_9ASCO</name>
<proteinExistence type="predicted"/>
<keyword evidence="2" id="KW-1185">Reference proteome</keyword>
<dbReference type="GeneID" id="26842933"/>
<dbReference type="Proteomes" id="UP000054251">
    <property type="component" value="Unassembled WGS sequence"/>
</dbReference>
<evidence type="ECO:0000313" key="2">
    <source>
        <dbReference type="Proteomes" id="UP000054251"/>
    </source>
</evidence>